<dbReference type="Proteomes" id="UP000175835">
    <property type="component" value="Unassembled WGS sequence"/>
</dbReference>
<evidence type="ECO:0000256" key="2">
    <source>
        <dbReference type="ARBA" id="ARBA00022448"/>
    </source>
</evidence>
<keyword evidence="2" id="KW-0813">Transport</keyword>
<dbReference type="PROSITE" id="PS00211">
    <property type="entry name" value="ABC_TRANSPORTER_1"/>
    <property type="match status" value="1"/>
</dbReference>
<protein>
    <submittedName>
        <fullName evidence="5">DL-methionine transporter ATP-binding subunit</fullName>
    </submittedName>
</protein>
<dbReference type="InterPro" id="IPR017911">
    <property type="entry name" value="MacB-like_ATP-bd"/>
</dbReference>
<dbReference type="Gene3D" id="3.40.50.300">
    <property type="entry name" value="P-loop containing nucleotide triphosphate hydrolases"/>
    <property type="match status" value="1"/>
</dbReference>
<dbReference type="RefSeq" id="WP_002203017.1">
    <property type="nucleotide sequence ID" value="NZ_CP035964.1"/>
</dbReference>
<dbReference type="InterPro" id="IPR003593">
    <property type="entry name" value="AAA+_ATPase"/>
</dbReference>
<evidence type="ECO:0000256" key="4">
    <source>
        <dbReference type="ARBA" id="ARBA00022840"/>
    </source>
</evidence>
<comment type="similarity">
    <text evidence="1">Belongs to the ABC transporter superfamily.</text>
</comment>
<accession>A0A1D3MX70</accession>
<organism evidence="5 6">
    <name type="scientific">Bacillus mycoides</name>
    <dbReference type="NCBI Taxonomy" id="1405"/>
    <lineage>
        <taxon>Bacteria</taxon>
        <taxon>Bacillati</taxon>
        <taxon>Bacillota</taxon>
        <taxon>Bacilli</taxon>
        <taxon>Bacillales</taxon>
        <taxon>Bacillaceae</taxon>
        <taxon>Bacillus</taxon>
        <taxon>Bacillus cereus group</taxon>
    </lineage>
</organism>
<dbReference type="GO" id="GO:0016887">
    <property type="term" value="F:ATP hydrolysis activity"/>
    <property type="evidence" value="ECO:0007669"/>
    <property type="project" value="InterPro"/>
</dbReference>
<dbReference type="PANTHER" id="PTHR42798">
    <property type="entry name" value="LIPOPROTEIN-RELEASING SYSTEM ATP-BINDING PROTEIN LOLD"/>
    <property type="match status" value="1"/>
</dbReference>
<dbReference type="InterPro" id="IPR027417">
    <property type="entry name" value="P-loop_NTPase"/>
</dbReference>
<evidence type="ECO:0000313" key="5">
    <source>
        <dbReference type="EMBL" id="OFD87452.1"/>
    </source>
</evidence>
<dbReference type="Pfam" id="PF00005">
    <property type="entry name" value="ABC_tran"/>
    <property type="match status" value="1"/>
</dbReference>
<reference evidence="5 6" key="1">
    <citation type="submission" date="2016-05" db="EMBL/GenBank/DDBJ databases">
        <title>Bacillus thuringiensis and Bacillus weihenstephanensis as novel biocontrol agents of wilt causing Verticillium species.</title>
        <authorList>
            <person name="Hollensteiner J."/>
            <person name="Wemheuer F."/>
            <person name="Harting R."/>
            <person name="Kolarzyk A."/>
            <person name="Diaz-Valerio S."/>
            <person name="Poehlein A."/>
            <person name="Brzuszkiewicz E."/>
            <person name="Nesemann K."/>
            <person name="Braus-Stromeyer S."/>
            <person name="Braus G."/>
            <person name="Daniel R."/>
            <person name="Liesegang H."/>
        </authorList>
    </citation>
    <scope>NUCLEOTIDE SEQUENCE [LARGE SCALE GENOMIC DNA]</scope>
    <source>
        <strain evidence="5 6">GOE11</strain>
    </source>
</reference>
<dbReference type="EMBL" id="LXLX01000084">
    <property type="protein sequence ID" value="OFD87452.1"/>
    <property type="molecule type" value="Genomic_DNA"/>
</dbReference>
<dbReference type="GO" id="GO:0005524">
    <property type="term" value="F:ATP binding"/>
    <property type="evidence" value="ECO:0007669"/>
    <property type="project" value="UniProtKB-KW"/>
</dbReference>
<dbReference type="SUPFAM" id="SSF52540">
    <property type="entry name" value="P-loop containing nucleoside triphosphate hydrolases"/>
    <property type="match status" value="1"/>
</dbReference>
<dbReference type="InterPro" id="IPR017871">
    <property type="entry name" value="ABC_transporter-like_CS"/>
</dbReference>
<name>A0A1D3MX70_BACMY</name>
<dbReference type="PROSITE" id="PS50893">
    <property type="entry name" value="ABC_TRANSPORTER_2"/>
    <property type="match status" value="1"/>
</dbReference>
<comment type="caution">
    <text evidence="5">The sequence shown here is derived from an EMBL/GenBank/DDBJ whole genome shotgun (WGS) entry which is preliminary data.</text>
</comment>
<evidence type="ECO:0000313" key="6">
    <source>
        <dbReference type="Proteomes" id="UP000175835"/>
    </source>
</evidence>
<dbReference type="SMART" id="SM00382">
    <property type="entry name" value="AAA"/>
    <property type="match status" value="1"/>
</dbReference>
<sequence>MIKSTNVIKVFNANKQNELKVLRGIDLGITKGEFCTIIGKSGSGKTTLLKCLSGLESVTSGEIQVNKRNIGNLSKKEVNVFRKNDIAFIFQEYNLIDDLTLHENIYLEHGVTEEIENLIDDWDIRKAINLFPNQCSGGQQQKAAILRALVKRAKILFCDEPTGALDGNSSKEVLTVLQKLQQSHQTTIVLITHNEQITKISNRVITIHDGKKVNDMVNEDIELAENLEW</sequence>
<evidence type="ECO:0000256" key="1">
    <source>
        <dbReference type="ARBA" id="ARBA00005417"/>
    </source>
</evidence>
<dbReference type="InterPro" id="IPR003439">
    <property type="entry name" value="ABC_transporter-like_ATP-bd"/>
</dbReference>
<dbReference type="PANTHER" id="PTHR42798:SF2">
    <property type="entry name" value="ABC TRANSPORTER ATP-BINDING PROTEIN MG467-RELATED"/>
    <property type="match status" value="1"/>
</dbReference>
<gene>
    <name evidence="5" type="ORF">BWGOE11_56890</name>
</gene>
<keyword evidence="4 5" id="KW-0067">ATP-binding</keyword>
<dbReference type="PATRIC" id="fig|86662.23.peg.5834"/>
<proteinExistence type="inferred from homology"/>
<dbReference type="CDD" id="cd03255">
    <property type="entry name" value="ABC_MJ0796_LolCDE_FtsE"/>
    <property type="match status" value="1"/>
</dbReference>
<keyword evidence="3" id="KW-0547">Nucleotide-binding</keyword>
<dbReference type="AlphaFoldDB" id="A0A1D3MX70"/>
<evidence type="ECO:0000256" key="3">
    <source>
        <dbReference type="ARBA" id="ARBA00022741"/>
    </source>
</evidence>